<feature type="region of interest" description="Disordered" evidence="1">
    <location>
        <begin position="353"/>
        <end position="372"/>
    </location>
</feature>
<feature type="region of interest" description="Disordered" evidence="1">
    <location>
        <begin position="284"/>
        <end position="313"/>
    </location>
</feature>
<feature type="transmembrane region" description="Helical" evidence="2">
    <location>
        <begin position="109"/>
        <end position="130"/>
    </location>
</feature>
<feature type="compositionally biased region" description="Low complexity" evidence="1">
    <location>
        <begin position="563"/>
        <end position="573"/>
    </location>
</feature>
<dbReference type="STRING" id="90262.A0A1X2I3W9"/>
<evidence type="ECO:0000256" key="2">
    <source>
        <dbReference type="SAM" id="Phobius"/>
    </source>
</evidence>
<evidence type="ECO:0000313" key="4">
    <source>
        <dbReference type="Proteomes" id="UP000193560"/>
    </source>
</evidence>
<reference evidence="3 4" key="1">
    <citation type="submission" date="2016-07" db="EMBL/GenBank/DDBJ databases">
        <title>Pervasive Adenine N6-methylation of Active Genes in Fungi.</title>
        <authorList>
            <consortium name="DOE Joint Genome Institute"/>
            <person name="Mondo S.J."/>
            <person name="Dannebaum R.O."/>
            <person name="Kuo R.C."/>
            <person name="Labutti K."/>
            <person name="Haridas S."/>
            <person name="Kuo A."/>
            <person name="Salamov A."/>
            <person name="Ahrendt S.R."/>
            <person name="Lipzen A."/>
            <person name="Sullivan W."/>
            <person name="Andreopoulos W.B."/>
            <person name="Clum A."/>
            <person name="Lindquist E."/>
            <person name="Daum C."/>
            <person name="Ramamoorthy G.K."/>
            <person name="Gryganskyi A."/>
            <person name="Culley D."/>
            <person name="Magnuson J.K."/>
            <person name="James T.Y."/>
            <person name="O'Malley M.A."/>
            <person name="Stajich J.E."/>
            <person name="Spatafora J.W."/>
            <person name="Visel A."/>
            <person name="Grigoriev I.V."/>
        </authorList>
    </citation>
    <scope>NUCLEOTIDE SEQUENCE [LARGE SCALE GENOMIC DNA]</scope>
    <source>
        <strain evidence="3 4">NRRL 1336</strain>
    </source>
</reference>
<proteinExistence type="predicted"/>
<keyword evidence="2" id="KW-0472">Membrane</keyword>
<feature type="region of interest" description="Disordered" evidence="1">
    <location>
        <begin position="436"/>
        <end position="517"/>
    </location>
</feature>
<dbReference type="EMBL" id="MCGE01000029">
    <property type="protein sequence ID" value="ORZ08896.1"/>
    <property type="molecule type" value="Genomic_DNA"/>
</dbReference>
<feature type="transmembrane region" description="Helical" evidence="2">
    <location>
        <begin position="44"/>
        <end position="61"/>
    </location>
</feature>
<feature type="transmembrane region" description="Helical" evidence="2">
    <location>
        <begin position="214"/>
        <end position="234"/>
    </location>
</feature>
<feature type="compositionally biased region" description="Polar residues" evidence="1">
    <location>
        <begin position="483"/>
        <end position="503"/>
    </location>
</feature>
<feature type="compositionally biased region" description="Basic and acidic residues" evidence="1">
    <location>
        <begin position="551"/>
        <end position="561"/>
    </location>
</feature>
<dbReference type="Proteomes" id="UP000193560">
    <property type="component" value="Unassembled WGS sequence"/>
</dbReference>
<feature type="compositionally biased region" description="Polar residues" evidence="1">
    <location>
        <begin position="359"/>
        <end position="372"/>
    </location>
</feature>
<feature type="transmembrane region" description="Helical" evidence="2">
    <location>
        <begin position="150"/>
        <end position="172"/>
    </location>
</feature>
<dbReference type="AlphaFoldDB" id="A0A1X2I3W9"/>
<evidence type="ECO:0000313" key="3">
    <source>
        <dbReference type="EMBL" id="ORZ08896.1"/>
    </source>
</evidence>
<sequence>MMDDKSLHVANTVLHVISTISSVILLILLLYIRCINGNRSFWRDYNIVFYLMMFIASTYFMDNLIFLVDDYSPFPCNVKSFFQVWLSDQSTLLSSAFAFLVLRRLNYTFLYWVIPCSLSLILSFASFGFDTTGLETQCSWYDNVNHLERLILYVISQVLSILLSIGVVLYVLILKASSVPINYLIYPLVPLVSQFGSIVYQTNLYMTNTQDYGLAYWAYISNSLGGLVVLMVFLMDPFLWQGTDIAKCSSMWTTSSKHNSSDEDTFMTDETSNDKDMIKRATKTNSMTSSMTTQTSTLTVPAPVTLNGPTTTTATMKKNECKDANVYTPNHRPFYQPCLSPLRRDAPIIVFPPPPKVSPDNNADQQQKNPTSLELDESDFIGMFAKPASLHVDTTVLSTSYESTFSALLSPPSPAHLVPVCYEMEDAVPWRVLEADEDEEEENDNSNRWVDEENSNNHNSIDYHCKNRDFPSSPTTTCQQQQHEQPGNDLSSKRTTNSNNGNKQPPPRHSSLSTSTSGYRKESWLSLFDDDVNDAMDTPMSTAYHGTSSSHYDEEKADPHHYSMTSSSFSSSSPPHVVSEWLTRRGDSFEGVREQMGRTSKSIRRWCRNVNRQQHDDAIDATDRYDDAPRSTLHVVHEEQLQ</sequence>
<name>A0A1X2I3W9_9FUNG</name>
<evidence type="ECO:0000256" key="1">
    <source>
        <dbReference type="SAM" id="MobiDB-lite"/>
    </source>
</evidence>
<protein>
    <submittedName>
        <fullName evidence="3">Uncharacterized protein</fullName>
    </submittedName>
</protein>
<comment type="caution">
    <text evidence="3">The sequence shown here is derived from an EMBL/GenBank/DDBJ whole genome shotgun (WGS) entry which is preliminary data.</text>
</comment>
<feature type="compositionally biased region" description="Polar residues" evidence="1">
    <location>
        <begin position="539"/>
        <end position="550"/>
    </location>
</feature>
<feature type="transmembrane region" description="Helical" evidence="2">
    <location>
        <begin position="12"/>
        <end position="32"/>
    </location>
</feature>
<feature type="compositionally biased region" description="Low complexity" evidence="1">
    <location>
        <begin position="284"/>
        <end position="299"/>
    </location>
</feature>
<feature type="region of interest" description="Disordered" evidence="1">
    <location>
        <begin position="539"/>
        <end position="574"/>
    </location>
</feature>
<keyword evidence="2" id="KW-1133">Transmembrane helix</keyword>
<organism evidence="3 4">
    <name type="scientific">Absidia repens</name>
    <dbReference type="NCBI Taxonomy" id="90262"/>
    <lineage>
        <taxon>Eukaryota</taxon>
        <taxon>Fungi</taxon>
        <taxon>Fungi incertae sedis</taxon>
        <taxon>Mucoromycota</taxon>
        <taxon>Mucoromycotina</taxon>
        <taxon>Mucoromycetes</taxon>
        <taxon>Mucorales</taxon>
        <taxon>Cunninghamellaceae</taxon>
        <taxon>Absidia</taxon>
    </lineage>
</organism>
<keyword evidence="4" id="KW-1185">Reference proteome</keyword>
<accession>A0A1X2I3W9</accession>
<keyword evidence="2" id="KW-0812">Transmembrane</keyword>
<dbReference type="OrthoDB" id="2290506at2759"/>
<gene>
    <name evidence="3" type="ORF">BCR42DRAFT_495184</name>
</gene>
<feature type="transmembrane region" description="Helical" evidence="2">
    <location>
        <begin position="184"/>
        <end position="202"/>
    </location>
</feature>